<evidence type="ECO:0000256" key="1">
    <source>
        <dbReference type="ARBA" id="ARBA00022603"/>
    </source>
</evidence>
<dbReference type="PANTHER" id="PTHR43712:SF4">
    <property type="entry name" value="O-METHYLTRANSFERASE DOMAIN-CONTAINING PROTEIN"/>
    <property type="match status" value="1"/>
</dbReference>
<dbReference type="InterPro" id="IPR016461">
    <property type="entry name" value="COMT-like"/>
</dbReference>
<accession>A0A7H8QI20</accession>
<dbReference type="SUPFAM" id="SSF46785">
    <property type="entry name" value="Winged helix' DNA-binding domain"/>
    <property type="match status" value="1"/>
</dbReference>
<dbReference type="AlphaFoldDB" id="A0A7H8QI20"/>
<dbReference type="GO" id="GO:0032259">
    <property type="term" value="P:methylation"/>
    <property type="evidence" value="ECO:0007669"/>
    <property type="project" value="UniProtKB-KW"/>
</dbReference>
<evidence type="ECO:0000313" key="7">
    <source>
        <dbReference type="EMBL" id="QKX53161.1"/>
    </source>
</evidence>
<evidence type="ECO:0000259" key="6">
    <source>
        <dbReference type="Pfam" id="PF08100"/>
    </source>
</evidence>
<dbReference type="InterPro" id="IPR001077">
    <property type="entry name" value="COMT_C"/>
</dbReference>
<feature type="domain" description="O-methyltransferase C-terminal" evidence="5">
    <location>
        <begin position="219"/>
        <end position="357"/>
    </location>
</feature>
<evidence type="ECO:0000259" key="5">
    <source>
        <dbReference type="Pfam" id="PF00891"/>
    </source>
</evidence>
<name>A0A7H8QI20_TALRU</name>
<evidence type="ECO:0000256" key="3">
    <source>
        <dbReference type="ARBA" id="ARBA00022691"/>
    </source>
</evidence>
<reference evidence="8" key="1">
    <citation type="submission" date="2020-06" db="EMBL/GenBank/DDBJ databases">
        <title>A chromosome-scale genome assembly of Talaromyces rugulosus W13939.</title>
        <authorList>
            <person name="Wang B."/>
            <person name="Guo L."/>
            <person name="Ye K."/>
            <person name="Wang L."/>
        </authorList>
    </citation>
    <scope>NUCLEOTIDE SEQUENCE [LARGE SCALE GENOMIC DNA]</scope>
    <source>
        <strain evidence="8">W13939</strain>
    </source>
</reference>
<dbReference type="GO" id="GO:0046983">
    <property type="term" value="F:protein dimerization activity"/>
    <property type="evidence" value="ECO:0007669"/>
    <property type="project" value="InterPro"/>
</dbReference>
<dbReference type="PROSITE" id="PS51683">
    <property type="entry name" value="SAM_OMT_II"/>
    <property type="match status" value="1"/>
</dbReference>
<dbReference type="InterPro" id="IPR012967">
    <property type="entry name" value="COMT_dimerisation"/>
</dbReference>
<dbReference type="SUPFAM" id="SSF53335">
    <property type="entry name" value="S-adenosyl-L-methionine-dependent methyltransferases"/>
    <property type="match status" value="1"/>
</dbReference>
<dbReference type="Pfam" id="PF00891">
    <property type="entry name" value="Methyltransf_2"/>
    <property type="match status" value="1"/>
</dbReference>
<feature type="active site" description="Proton acceptor" evidence="4">
    <location>
        <position position="288"/>
    </location>
</feature>
<dbReference type="InterPro" id="IPR029063">
    <property type="entry name" value="SAM-dependent_MTases_sf"/>
</dbReference>
<dbReference type="GeneID" id="55987752"/>
<evidence type="ECO:0000313" key="8">
    <source>
        <dbReference type="Proteomes" id="UP000509510"/>
    </source>
</evidence>
<proteinExistence type="predicted"/>
<dbReference type="OrthoDB" id="4224300at2759"/>
<evidence type="ECO:0000256" key="4">
    <source>
        <dbReference type="PIRSR" id="PIRSR005739-1"/>
    </source>
</evidence>
<keyword evidence="3" id="KW-0949">S-adenosyl-L-methionine</keyword>
<dbReference type="InterPro" id="IPR036388">
    <property type="entry name" value="WH-like_DNA-bd_sf"/>
</dbReference>
<dbReference type="Gene3D" id="1.10.10.10">
    <property type="entry name" value="Winged helix-like DNA-binding domain superfamily/Winged helix DNA-binding domain"/>
    <property type="match status" value="1"/>
</dbReference>
<dbReference type="KEGG" id="trg:TRUGW13939_00237"/>
<keyword evidence="8" id="KW-1185">Reference proteome</keyword>
<dbReference type="Pfam" id="PF08100">
    <property type="entry name" value="Dimerisation"/>
    <property type="match status" value="1"/>
</dbReference>
<dbReference type="PANTHER" id="PTHR43712">
    <property type="entry name" value="PUTATIVE (AFU_ORTHOLOGUE AFUA_4G14580)-RELATED"/>
    <property type="match status" value="1"/>
</dbReference>
<dbReference type="RefSeq" id="XP_035339340.1">
    <property type="nucleotide sequence ID" value="XM_035483447.1"/>
</dbReference>
<feature type="domain" description="O-methyltransferase dimerisation" evidence="6">
    <location>
        <begin position="50"/>
        <end position="108"/>
    </location>
</feature>
<dbReference type="Proteomes" id="UP000509510">
    <property type="component" value="Chromosome I"/>
</dbReference>
<dbReference type="PIRSF" id="PIRSF005739">
    <property type="entry name" value="O-mtase"/>
    <property type="match status" value="1"/>
</dbReference>
<protein>
    <submittedName>
        <fullName evidence="7">Uncharacterized protein</fullName>
    </submittedName>
</protein>
<gene>
    <name evidence="7" type="ORF">TRUGW13939_00237</name>
</gene>
<dbReference type="InterPro" id="IPR036390">
    <property type="entry name" value="WH_DNA-bd_sf"/>
</dbReference>
<organism evidence="7 8">
    <name type="scientific">Talaromyces rugulosus</name>
    <name type="common">Penicillium rugulosum</name>
    <dbReference type="NCBI Taxonomy" id="121627"/>
    <lineage>
        <taxon>Eukaryota</taxon>
        <taxon>Fungi</taxon>
        <taxon>Dikarya</taxon>
        <taxon>Ascomycota</taxon>
        <taxon>Pezizomycotina</taxon>
        <taxon>Eurotiomycetes</taxon>
        <taxon>Eurotiomycetidae</taxon>
        <taxon>Eurotiales</taxon>
        <taxon>Trichocomaceae</taxon>
        <taxon>Talaromyces</taxon>
        <taxon>Talaromyces sect. Islandici</taxon>
    </lineage>
</organism>
<dbReference type="Gene3D" id="3.40.50.150">
    <property type="entry name" value="Vaccinia Virus protein VP39"/>
    <property type="match status" value="1"/>
</dbReference>
<dbReference type="GO" id="GO:0008171">
    <property type="term" value="F:O-methyltransferase activity"/>
    <property type="evidence" value="ECO:0007669"/>
    <property type="project" value="InterPro"/>
</dbReference>
<dbReference type="EMBL" id="CP055898">
    <property type="protein sequence ID" value="QKX53161.1"/>
    <property type="molecule type" value="Genomic_DNA"/>
</dbReference>
<sequence length="383" mass="42728">MEKAFDEIKQVAAQDDQTRRSTITALRDLANSLETTNDTIHRYGHMNLQTATVKIGIDLGLFKLLAQSSSPLSVEELSQKLGTDPVLANRIIRFLTSIGAVHEAGRNQFTANHVTKNLSENLAEAGLSHYFGTASPMYQTLPAFLKKTEYKDPADELNTSFQDAFNTDLPVFPWFASHPGHLAPFNDYMRLRRKPDVSWLTVYPVADEIKDWSPEKAIFVNIGGGVGHQCAEFKQKFPDAPGKVILQDLPASIAKALPTPGVDNTVHNFFEPQPVKGAKFYHLRGVLHNHPPHKVRKLLENTKSAMTEDSVILIDEMIFPESGVHYDAASIDVTMLTAFASMERTEAQWRKTLADVGLELVKTYTYNPVSYESVMDVRLPKSS</sequence>
<keyword evidence="1" id="KW-0489">Methyltransferase</keyword>
<keyword evidence="2" id="KW-0808">Transferase</keyword>
<evidence type="ECO:0000256" key="2">
    <source>
        <dbReference type="ARBA" id="ARBA00022679"/>
    </source>
</evidence>